<keyword evidence="1" id="KW-0119">Carbohydrate metabolism</keyword>
<dbReference type="Gene3D" id="3.30.420.40">
    <property type="match status" value="2"/>
</dbReference>
<keyword evidence="1" id="KW-0067">ATP-binding</keyword>
<dbReference type="Pfam" id="PF03702">
    <property type="entry name" value="AnmK"/>
    <property type="match status" value="1"/>
</dbReference>
<gene>
    <name evidence="1" type="primary">anmK</name>
    <name evidence="2" type="ORF">B0I27_101235</name>
</gene>
<dbReference type="CDD" id="cd24050">
    <property type="entry name" value="ASKHA_NBD_ANMK"/>
    <property type="match status" value="1"/>
</dbReference>
<feature type="binding site" evidence="1">
    <location>
        <begin position="25"/>
        <end position="32"/>
    </location>
    <ligand>
        <name>ATP</name>
        <dbReference type="ChEBI" id="CHEBI:30616"/>
    </ligand>
</feature>
<dbReference type="Proteomes" id="UP000238034">
    <property type="component" value="Unassembled WGS sequence"/>
</dbReference>
<comment type="function">
    <text evidence="1">Catalyzes the specific phosphorylation of 1,6-anhydro-N-acetylmuramic acid (anhMurNAc) with the simultaneous cleavage of the 1,6-anhydro ring, generating MurNAc-6-P. Is required for the utilization of anhMurNAc either imported from the medium or derived from its own cell wall murein, and thus plays a role in cell wall recycling.</text>
</comment>
<comment type="caution">
    <text evidence="2">The sequence shown here is derived from an EMBL/GenBank/DDBJ whole genome shotgun (WGS) entry which is preliminary data.</text>
</comment>
<dbReference type="AlphaFoldDB" id="A0A2T0UBF0"/>
<dbReference type="GO" id="GO:0006040">
    <property type="term" value="P:amino sugar metabolic process"/>
    <property type="evidence" value="ECO:0007669"/>
    <property type="project" value="InterPro"/>
</dbReference>
<organism evidence="2 3">
    <name type="scientific">Arcticibacter pallidicorallinus</name>
    <dbReference type="NCBI Taxonomy" id="1259464"/>
    <lineage>
        <taxon>Bacteria</taxon>
        <taxon>Pseudomonadati</taxon>
        <taxon>Bacteroidota</taxon>
        <taxon>Sphingobacteriia</taxon>
        <taxon>Sphingobacteriales</taxon>
        <taxon>Sphingobacteriaceae</taxon>
        <taxon>Arcticibacter</taxon>
    </lineage>
</organism>
<dbReference type="SUPFAM" id="SSF53067">
    <property type="entry name" value="Actin-like ATPase domain"/>
    <property type="match status" value="1"/>
</dbReference>
<evidence type="ECO:0000256" key="1">
    <source>
        <dbReference type="HAMAP-Rule" id="MF_01270"/>
    </source>
</evidence>
<dbReference type="InterPro" id="IPR005338">
    <property type="entry name" value="Anhydro_N_Ac-Mur_kinase"/>
</dbReference>
<name>A0A2T0UBF0_9SPHI</name>
<comment type="pathway">
    <text evidence="1">Amino-sugar metabolism; 1,6-anhydro-N-acetylmuramate degradation.</text>
</comment>
<dbReference type="GO" id="GO:0016773">
    <property type="term" value="F:phosphotransferase activity, alcohol group as acceptor"/>
    <property type="evidence" value="ECO:0007669"/>
    <property type="project" value="UniProtKB-UniRule"/>
</dbReference>
<keyword evidence="3" id="KW-1185">Reference proteome</keyword>
<comment type="catalytic activity">
    <reaction evidence="1">
        <text>1,6-anhydro-N-acetyl-beta-muramate + ATP + H2O = N-acetyl-D-muramate 6-phosphate + ADP + H(+)</text>
        <dbReference type="Rhea" id="RHEA:24952"/>
        <dbReference type="ChEBI" id="CHEBI:15377"/>
        <dbReference type="ChEBI" id="CHEBI:15378"/>
        <dbReference type="ChEBI" id="CHEBI:30616"/>
        <dbReference type="ChEBI" id="CHEBI:58690"/>
        <dbReference type="ChEBI" id="CHEBI:58722"/>
        <dbReference type="ChEBI" id="CHEBI:456216"/>
        <dbReference type="EC" id="2.7.1.170"/>
    </reaction>
</comment>
<sequence length="397" mass="43249">MNSNIGTLYKIANQPLRTIIGLMSGTSFDGLDVALCEFRGTGTHTSVHVKHFVTKEYEPAFKEEIKSVFARKDADLEKVTLLNAFIGNYYAGLIQECLTEWKVSNEEVDLIASHGQTIFHAPKHHRPDDAYGNATLQIGDADHLAVKSGIITLSDFRQKHIAAGGEGAPLAVYGDYLIFSDPAESRIMLNIGGIANFTCLPAGRTEQFFSTDTGPGNTLMDQYVQAHFPGLYYDRDSAMASKGTVNTALLNALLDNVFFSAPFPKTTGPELFNMAYLDTAMKASAQHDLSANDILATLAWFSAKTIIDAIETTVKRTEDFEIYVSGGGMYNPLLIAHIEKHFSRTIKSTTHLGINPDAKEAVLFALLANEAVAGNAETLKGIVGIPQVFMGKISFPR</sequence>
<dbReference type="GO" id="GO:0009254">
    <property type="term" value="P:peptidoglycan turnover"/>
    <property type="evidence" value="ECO:0007669"/>
    <property type="project" value="UniProtKB-UniRule"/>
</dbReference>
<keyword evidence="1" id="KW-0808">Transferase</keyword>
<protein>
    <recommendedName>
        <fullName evidence="1">Anhydro-N-acetylmuramic acid kinase</fullName>
        <ecNumber evidence="1">2.7.1.170</ecNumber>
    </recommendedName>
    <alternativeName>
        <fullName evidence="1">AnhMurNAc kinase</fullName>
    </alternativeName>
</protein>
<dbReference type="GO" id="GO:0097175">
    <property type="term" value="P:1,6-anhydro-N-acetyl-beta-muramic acid catabolic process"/>
    <property type="evidence" value="ECO:0007669"/>
    <property type="project" value="UniProtKB-UniRule"/>
</dbReference>
<keyword evidence="1 2" id="KW-0418">Kinase</keyword>
<dbReference type="EMBL" id="PVTH01000001">
    <property type="protein sequence ID" value="PRY55266.1"/>
    <property type="molecule type" value="Genomic_DNA"/>
</dbReference>
<comment type="pathway">
    <text evidence="1">Cell wall biogenesis; peptidoglycan recycling.</text>
</comment>
<evidence type="ECO:0000313" key="3">
    <source>
        <dbReference type="Proteomes" id="UP000238034"/>
    </source>
</evidence>
<evidence type="ECO:0000313" key="2">
    <source>
        <dbReference type="EMBL" id="PRY55266.1"/>
    </source>
</evidence>
<dbReference type="GO" id="GO:0005524">
    <property type="term" value="F:ATP binding"/>
    <property type="evidence" value="ECO:0007669"/>
    <property type="project" value="UniProtKB-UniRule"/>
</dbReference>
<accession>A0A2T0UBF0</accession>
<dbReference type="PANTHER" id="PTHR30605">
    <property type="entry name" value="ANHYDRO-N-ACETYLMURAMIC ACID KINASE"/>
    <property type="match status" value="1"/>
</dbReference>
<dbReference type="UniPathway" id="UPA00343"/>
<proteinExistence type="inferred from homology"/>
<comment type="similarity">
    <text evidence="1">Belongs to the anhydro-N-acetylmuramic acid kinase family.</text>
</comment>
<dbReference type="EC" id="2.7.1.170" evidence="1"/>
<dbReference type="RefSeq" id="WP_106290549.1">
    <property type="nucleotide sequence ID" value="NZ_PVTH01000001.1"/>
</dbReference>
<reference evidence="2 3" key="1">
    <citation type="submission" date="2018-03" db="EMBL/GenBank/DDBJ databases">
        <title>Genomic Encyclopedia of Type Strains, Phase III (KMG-III): the genomes of soil and plant-associated and newly described type strains.</title>
        <authorList>
            <person name="Whitman W."/>
        </authorList>
    </citation>
    <scope>NUCLEOTIDE SEQUENCE [LARGE SCALE GENOMIC DNA]</scope>
    <source>
        <strain evidence="2 3">CGMCC 1.9313</strain>
    </source>
</reference>
<dbReference type="PANTHER" id="PTHR30605:SF0">
    <property type="entry name" value="ANHYDRO-N-ACETYLMURAMIC ACID KINASE"/>
    <property type="match status" value="1"/>
</dbReference>
<dbReference type="HAMAP" id="MF_01270">
    <property type="entry name" value="AnhMurNAc_kinase"/>
    <property type="match status" value="1"/>
</dbReference>
<dbReference type="UniPathway" id="UPA00544"/>
<keyword evidence="1" id="KW-0547">Nucleotide-binding</keyword>
<dbReference type="GO" id="GO:0016301">
    <property type="term" value="F:kinase activity"/>
    <property type="evidence" value="ECO:0007669"/>
    <property type="project" value="UniProtKB-KW"/>
</dbReference>
<dbReference type="InterPro" id="IPR043129">
    <property type="entry name" value="ATPase_NBD"/>
</dbReference>
<dbReference type="OrthoDB" id="9763949at2"/>